<dbReference type="InterPro" id="IPR050626">
    <property type="entry name" value="Peptidase_M16"/>
</dbReference>
<dbReference type="InterPro" id="IPR001431">
    <property type="entry name" value="Pept_M16_Zn_BS"/>
</dbReference>
<evidence type="ECO:0000256" key="8">
    <source>
        <dbReference type="RuleBase" id="RU004447"/>
    </source>
</evidence>
<dbReference type="PROSITE" id="PS00143">
    <property type="entry name" value="INSULINASE"/>
    <property type="match status" value="1"/>
</dbReference>
<feature type="chain" id="PRO_5012238374" evidence="9">
    <location>
        <begin position="20"/>
        <end position="949"/>
    </location>
</feature>
<proteinExistence type="inferred from homology"/>
<dbReference type="InterPro" id="IPR011249">
    <property type="entry name" value="Metalloenz_LuxS/M16"/>
</dbReference>
<evidence type="ECO:0000256" key="6">
    <source>
        <dbReference type="ARBA" id="ARBA00022833"/>
    </source>
</evidence>
<evidence type="ECO:0000259" key="11">
    <source>
        <dbReference type="Pfam" id="PF05193"/>
    </source>
</evidence>
<dbReference type="Gene3D" id="3.30.830.10">
    <property type="entry name" value="Metalloenzyme, LuxS/M16 peptidase-like"/>
    <property type="match status" value="4"/>
</dbReference>
<reference evidence="13" key="1">
    <citation type="submission" date="2017-04" db="EMBL/GenBank/DDBJ databases">
        <authorList>
            <person name="Varghese N."/>
            <person name="Submissions S."/>
        </authorList>
    </citation>
    <scope>NUCLEOTIDE SEQUENCE [LARGE SCALE GENOMIC DNA]</scope>
</reference>
<name>A0A1Y6EK66_9SPHN</name>
<feature type="signal peptide" evidence="9">
    <location>
        <begin position="1"/>
        <end position="19"/>
    </location>
</feature>
<dbReference type="OrthoDB" id="9811314at2"/>
<dbReference type="SUPFAM" id="SSF63411">
    <property type="entry name" value="LuxS/MPP-like metallohydrolase"/>
    <property type="match status" value="3"/>
</dbReference>
<accession>A0A1Y6EK66</accession>
<comment type="similarity">
    <text evidence="2 8">Belongs to the peptidase M16 family.</text>
</comment>
<dbReference type="EMBL" id="FXWG01000001">
    <property type="protein sequence ID" value="SMQ60553.1"/>
    <property type="molecule type" value="Genomic_DNA"/>
</dbReference>
<comment type="cofactor">
    <cofactor evidence="1">
        <name>Zn(2+)</name>
        <dbReference type="ChEBI" id="CHEBI:29105"/>
    </cofactor>
</comment>
<dbReference type="InterPro" id="IPR007863">
    <property type="entry name" value="Peptidase_M16_C"/>
</dbReference>
<evidence type="ECO:0000256" key="4">
    <source>
        <dbReference type="ARBA" id="ARBA00022723"/>
    </source>
</evidence>
<keyword evidence="7" id="KW-0482">Metalloprotease</keyword>
<dbReference type="GO" id="GO:0006508">
    <property type="term" value="P:proteolysis"/>
    <property type="evidence" value="ECO:0007669"/>
    <property type="project" value="UniProtKB-KW"/>
</dbReference>
<gene>
    <name evidence="12" type="ORF">SAMN06297468_0438</name>
</gene>
<feature type="domain" description="Peptidase M16 N-terminal" evidence="10">
    <location>
        <begin position="55"/>
        <end position="178"/>
    </location>
</feature>
<dbReference type="AlphaFoldDB" id="A0A1Y6EK66"/>
<dbReference type="Proteomes" id="UP000194420">
    <property type="component" value="Unassembled WGS sequence"/>
</dbReference>
<dbReference type="PANTHER" id="PTHR43690:SF17">
    <property type="entry name" value="PROTEIN YHJJ"/>
    <property type="match status" value="1"/>
</dbReference>
<evidence type="ECO:0000313" key="12">
    <source>
        <dbReference type="EMBL" id="SMQ60553.1"/>
    </source>
</evidence>
<protein>
    <submittedName>
        <fullName evidence="12">Zinc protease</fullName>
    </submittedName>
</protein>
<sequence length="949" mass="104001">MKFHVLAALPLLFAAPALAQEAVPSSEPVWAFEESDIPVDPAFQFGVLENGMRYILRENRTPEGTALVRLHIGSGSLDETDSERGLAHFLEHMAFNGSTNVPEGEMVKLLEREGLAFGADTNASTGLKQTVYKLNLPRNDLDLIDTALMIMRETASELTIDQEAVERERGVILSERRDRRNFSYKELEDRFAFTAPGARYIDRLPIGTLEVLESANAADLRSFYERTYVPANATLVIVGDFPAEEVEARIKARFADWRGGPGPVEPETGPVNLARKGETDIYIDPALSERVRVSRFAPWSDRPDTVATRQQGLLRQVGYAIVNRRLKSLARGENAPFRGAGYGTGDVFEDGRTTSLVVDSEDGKWRAGLTAATTELRRALQYGFSEAEVAEQVARLRTALENAAGSSSTRTNGVLVSAALSLIDNKQIPSTPESALARFEAFAPSITADAALAAIRAEAAPLTDPLIRFRGRTMPEGGADALRAAWDAAVTLEVTPPENIAATSFAYTDFGKPGIVVSDERNERFGFRLIRFANGVRLNLKQTDIREDRISFRLSLDGGQLMETREDPLATALVSSLPSGGLGAHSQDELESVLAGRSVRFAISSQDEYFRMSGGTTPRDLELQLQLLAAALTDPGYRREGEERYRRGIRNFFANLDATPSRALGNAIGGTLSDNDPRYSLQSEADFEALTYARLAETIGDRLDKGAIELALVGDFDEQVAIDAVAATLGALPPREAEFLPRTEARDRSFTSDRSTRTLTHSGEPDQALVRMTWPTTDDSDLAEALRLALLNRVVRIQLQEQLREDLGKTYSPSSSSNTSDTYPGYGTFSLTASVDVQEVEPTRNAIRTMLGQLRSEAIDQDTLDRARQPLVEAYDNMLKTLGGWMTLADNAQSKAERLDRFDRAPEILKELTAQDILATAQRYLAPDQAVEVLVLPQSGEAPAENAAE</sequence>
<dbReference type="GO" id="GO:0004222">
    <property type="term" value="F:metalloendopeptidase activity"/>
    <property type="evidence" value="ECO:0007669"/>
    <property type="project" value="InterPro"/>
</dbReference>
<dbReference type="PANTHER" id="PTHR43690">
    <property type="entry name" value="NARDILYSIN"/>
    <property type="match status" value="1"/>
</dbReference>
<dbReference type="Pfam" id="PF00675">
    <property type="entry name" value="Peptidase_M16"/>
    <property type="match status" value="1"/>
</dbReference>
<feature type="domain" description="Peptidase M16 C-terminal" evidence="11">
    <location>
        <begin position="215"/>
        <end position="395"/>
    </location>
</feature>
<dbReference type="Pfam" id="PF05193">
    <property type="entry name" value="Peptidase_M16_C"/>
    <property type="match status" value="2"/>
</dbReference>
<keyword evidence="4" id="KW-0479">Metal-binding</keyword>
<evidence type="ECO:0000313" key="13">
    <source>
        <dbReference type="Proteomes" id="UP000194420"/>
    </source>
</evidence>
<keyword evidence="5" id="KW-0378">Hydrolase</keyword>
<evidence type="ECO:0000256" key="7">
    <source>
        <dbReference type="ARBA" id="ARBA00023049"/>
    </source>
</evidence>
<keyword evidence="13" id="KW-1185">Reference proteome</keyword>
<keyword evidence="3 12" id="KW-0645">Protease</keyword>
<keyword evidence="9" id="KW-0732">Signal</keyword>
<evidence type="ECO:0000259" key="10">
    <source>
        <dbReference type="Pfam" id="PF00675"/>
    </source>
</evidence>
<organism evidence="12 13">
    <name type="scientific">Altererythrobacter xiamenensis</name>
    <dbReference type="NCBI Taxonomy" id="1316679"/>
    <lineage>
        <taxon>Bacteria</taxon>
        <taxon>Pseudomonadati</taxon>
        <taxon>Pseudomonadota</taxon>
        <taxon>Alphaproteobacteria</taxon>
        <taxon>Sphingomonadales</taxon>
        <taxon>Erythrobacteraceae</taxon>
        <taxon>Altererythrobacter</taxon>
    </lineage>
</organism>
<dbReference type="RefSeq" id="WP_086436380.1">
    <property type="nucleotide sequence ID" value="NZ_FXWG01000001.1"/>
</dbReference>
<evidence type="ECO:0000256" key="2">
    <source>
        <dbReference type="ARBA" id="ARBA00007261"/>
    </source>
</evidence>
<evidence type="ECO:0000256" key="5">
    <source>
        <dbReference type="ARBA" id="ARBA00022801"/>
    </source>
</evidence>
<keyword evidence="6" id="KW-0862">Zinc</keyword>
<evidence type="ECO:0000256" key="3">
    <source>
        <dbReference type="ARBA" id="ARBA00022670"/>
    </source>
</evidence>
<evidence type="ECO:0000256" key="9">
    <source>
        <dbReference type="SAM" id="SignalP"/>
    </source>
</evidence>
<feature type="domain" description="Peptidase M16 C-terminal" evidence="11">
    <location>
        <begin position="690"/>
        <end position="870"/>
    </location>
</feature>
<dbReference type="GO" id="GO:0046872">
    <property type="term" value="F:metal ion binding"/>
    <property type="evidence" value="ECO:0007669"/>
    <property type="project" value="UniProtKB-KW"/>
</dbReference>
<evidence type="ECO:0000256" key="1">
    <source>
        <dbReference type="ARBA" id="ARBA00001947"/>
    </source>
</evidence>
<dbReference type="InterPro" id="IPR011765">
    <property type="entry name" value="Pept_M16_N"/>
</dbReference>